<proteinExistence type="predicted"/>
<comment type="caution">
    <text evidence="1">The sequence shown here is derived from an EMBL/GenBank/DDBJ whole genome shotgun (WGS) entry which is preliminary data.</text>
</comment>
<keyword evidence="1" id="KW-0378">Hydrolase</keyword>
<dbReference type="Proteomes" id="UP000586305">
    <property type="component" value="Unassembled WGS sequence"/>
</dbReference>
<dbReference type="InterPro" id="IPR029058">
    <property type="entry name" value="AB_hydrolase_fold"/>
</dbReference>
<gene>
    <name evidence="1" type="ORF">HG263_07930</name>
</gene>
<dbReference type="EMBL" id="JABBPG010000002">
    <property type="protein sequence ID" value="NOU50471.1"/>
    <property type="molecule type" value="Genomic_DNA"/>
</dbReference>
<name>A0A849VFI6_9GAMM</name>
<evidence type="ECO:0000313" key="2">
    <source>
        <dbReference type="Proteomes" id="UP000586305"/>
    </source>
</evidence>
<dbReference type="Gene3D" id="3.40.50.1820">
    <property type="entry name" value="alpha/beta hydrolase"/>
    <property type="match status" value="1"/>
</dbReference>
<dbReference type="SUPFAM" id="SSF53474">
    <property type="entry name" value="alpha/beta-Hydrolases"/>
    <property type="match status" value="1"/>
</dbReference>
<dbReference type="AlphaFoldDB" id="A0A849VFI6"/>
<dbReference type="GO" id="GO:0016787">
    <property type="term" value="F:hydrolase activity"/>
    <property type="evidence" value="ECO:0007669"/>
    <property type="project" value="UniProtKB-KW"/>
</dbReference>
<keyword evidence="2" id="KW-1185">Reference proteome</keyword>
<reference evidence="1 2" key="1">
    <citation type="submission" date="2020-04" db="EMBL/GenBank/DDBJ databases">
        <title>Pseudoalteromonas caenipelagi sp. nov., isolated from a tidal flat.</title>
        <authorList>
            <person name="Park S."/>
            <person name="Yoon J.-H."/>
        </authorList>
    </citation>
    <scope>NUCLEOTIDE SEQUENCE [LARGE SCALE GENOMIC DNA]</scope>
    <source>
        <strain evidence="1 2">JBTF-M23</strain>
    </source>
</reference>
<organism evidence="1 2">
    <name type="scientific">Pseudoalteromonas caenipelagi</name>
    <dbReference type="NCBI Taxonomy" id="2726988"/>
    <lineage>
        <taxon>Bacteria</taxon>
        <taxon>Pseudomonadati</taxon>
        <taxon>Pseudomonadota</taxon>
        <taxon>Gammaproteobacteria</taxon>
        <taxon>Alteromonadales</taxon>
        <taxon>Pseudoalteromonadaceae</taxon>
        <taxon>Pseudoalteromonas</taxon>
    </lineage>
</organism>
<sequence length="235" mass="26462">MSTYAELSSIHDIERDRHIPIEISAPQNAQNCTQIQPCKVAFIGAGYRVEHTQYQFISTQLNQLDYLTVAIGHELPSDPPLSVEGNLYETRMENWQRGAKTVSVVRDYLAPKFPNYDFDHLTLIGHSNGGDISALLGNSDAQYVNTIITLDHRRVPLPRTNKINILSIRASDYPADPGVLPTDAEQQQYGSCIVKIAKSRHNDMSDYGPNWLKAHISKIIDGYVKNIRCDKLQKI</sequence>
<evidence type="ECO:0000313" key="1">
    <source>
        <dbReference type="EMBL" id="NOU50471.1"/>
    </source>
</evidence>
<accession>A0A849VFI6</accession>
<protein>
    <submittedName>
        <fullName evidence="1">Alpha/beta hydrolase</fullName>
    </submittedName>
</protein>